<dbReference type="RefSeq" id="WP_347921489.1">
    <property type="nucleotide sequence ID" value="NZ_JBDXMX010000006.1"/>
</dbReference>
<sequence length="577" mass="62598">MKSTRISAISLGTAALLALTACGGGGEPQPSEGANASVNEAGFAVYTGDPVKGGTVRILNPTDFSHLDPAMGNDGGVNNFYRLIYRQLTAYEVKPGETEATVVPDLAEDTGTPNEDYTQWTFKLKDGIKYEDGTEITAADFKYALERSMDPALRVGSDFHIQYIKDAMDYQGVYEQPEGLDSIEVLGDKELRITLEQPTVNFPEIAAMQMFTPFPKDSVETTTQLDEDPIASGPYRVESYNRGANLTLVRNENWDETTDDVRPAYPDSFVFEMGLDPATIDQRLISGQGQDANAVSATSLSPANLAQIQDETIKNRTVSDIPNCTTYLGMNVTKEPLDDLKVRQAINYAVDKQSVVTATGGPDLTSLASEMLLPSVPGWEEFDLYETPDSAGDQERAQELLAEAGYPDGFEVTMDVRGLPKWQAQAEAVQDSLSEIGIDVTLNVIDGSTYYQVIGTPAQQNDIAITGWCSPWLNGDPLLSPLFHGERIYDTGNYNLAQIDDPEINEALDAAAVTTDLEDQQAAYNDINRAIMGQAPIVPLVRDTPLQVVGPNVAGAYSNPTTTGYVDYIGLGLKTVD</sequence>
<comment type="caution">
    <text evidence="3">The sequence shown here is derived from an EMBL/GenBank/DDBJ whole genome shotgun (WGS) entry which is preliminary data.</text>
</comment>
<keyword evidence="1" id="KW-0732">Signal</keyword>
<evidence type="ECO:0000256" key="1">
    <source>
        <dbReference type="SAM" id="SignalP"/>
    </source>
</evidence>
<feature type="chain" id="PRO_5046238662" evidence="1">
    <location>
        <begin position="24"/>
        <end position="577"/>
    </location>
</feature>
<name>A0ABV0IL92_9MICC</name>
<dbReference type="EMBL" id="JBDXMX010000006">
    <property type="protein sequence ID" value="MEO9248768.1"/>
    <property type="molecule type" value="Genomic_DNA"/>
</dbReference>
<dbReference type="Pfam" id="PF00496">
    <property type="entry name" value="SBP_bac_5"/>
    <property type="match status" value="1"/>
</dbReference>
<dbReference type="Proteomes" id="UP001484097">
    <property type="component" value="Unassembled WGS sequence"/>
</dbReference>
<feature type="domain" description="Solute-binding protein family 5" evidence="2">
    <location>
        <begin position="101"/>
        <end position="488"/>
    </location>
</feature>
<evidence type="ECO:0000259" key="2">
    <source>
        <dbReference type="Pfam" id="PF00496"/>
    </source>
</evidence>
<reference evidence="3 4" key="1">
    <citation type="submission" date="2024-05" db="EMBL/GenBank/DDBJ databases">
        <authorList>
            <person name="Yi C."/>
        </authorList>
    </citation>
    <scope>NUCLEOTIDE SEQUENCE [LARGE SCALE GENOMIC DNA]</scope>
    <source>
        <strain evidence="3 4">XS13</strain>
    </source>
</reference>
<dbReference type="CDD" id="cd08506">
    <property type="entry name" value="PBP2_clavulanate_OppA2"/>
    <property type="match status" value="1"/>
</dbReference>
<evidence type="ECO:0000313" key="4">
    <source>
        <dbReference type="Proteomes" id="UP001484097"/>
    </source>
</evidence>
<dbReference type="InterPro" id="IPR000914">
    <property type="entry name" value="SBP_5_dom"/>
</dbReference>
<dbReference type="PANTHER" id="PTHR30290">
    <property type="entry name" value="PERIPLASMIC BINDING COMPONENT OF ABC TRANSPORTER"/>
    <property type="match status" value="1"/>
</dbReference>
<dbReference type="PANTHER" id="PTHR30290:SF83">
    <property type="entry name" value="ABC TRANSPORTER SUBSTRATE-BINDING PROTEIN"/>
    <property type="match status" value="1"/>
</dbReference>
<accession>A0ABV0IL92</accession>
<dbReference type="InterPro" id="IPR039424">
    <property type="entry name" value="SBP_5"/>
</dbReference>
<protein>
    <submittedName>
        <fullName evidence="3">ABC transporter substrate-binding protein</fullName>
    </submittedName>
</protein>
<dbReference type="SUPFAM" id="SSF53850">
    <property type="entry name" value="Periplasmic binding protein-like II"/>
    <property type="match status" value="1"/>
</dbReference>
<evidence type="ECO:0000313" key="3">
    <source>
        <dbReference type="EMBL" id="MEO9248768.1"/>
    </source>
</evidence>
<organism evidence="3 4">
    <name type="scientific">Citricoccus nitrophenolicus</name>
    <dbReference type="NCBI Taxonomy" id="863575"/>
    <lineage>
        <taxon>Bacteria</taxon>
        <taxon>Bacillati</taxon>
        <taxon>Actinomycetota</taxon>
        <taxon>Actinomycetes</taxon>
        <taxon>Micrococcales</taxon>
        <taxon>Micrococcaceae</taxon>
        <taxon>Citricoccus</taxon>
    </lineage>
</organism>
<dbReference type="PIRSF" id="PIRSF002741">
    <property type="entry name" value="MppA"/>
    <property type="match status" value="1"/>
</dbReference>
<dbReference type="InterPro" id="IPR030678">
    <property type="entry name" value="Peptide/Ni-bd"/>
</dbReference>
<gene>
    <name evidence="3" type="ORF">ABDK96_13865</name>
</gene>
<keyword evidence="4" id="KW-1185">Reference proteome</keyword>
<dbReference type="Gene3D" id="3.10.105.10">
    <property type="entry name" value="Dipeptide-binding Protein, Domain 3"/>
    <property type="match status" value="1"/>
</dbReference>
<proteinExistence type="predicted"/>
<dbReference type="PROSITE" id="PS51257">
    <property type="entry name" value="PROKAR_LIPOPROTEIN"/>
    <property type="match status" value="1"/>
</dbReference>
<feature type="signal peptide" evidence="1">
    <location>
        <begin position="1"/>
        <end position="23"/>
    </location>
</feature>
<dbReference type="Gene3D" id="3.40.190.10">
    <property type="entry name" value="Periplasmic binding protein-like II"/>
    <property type="match status" value="1"/>
</dbReference>